<evidence type="ECO:0000313" key="4">
    <source>
        <dbReference type="Proteomes" id="UP000077381"/>
    </source>
</evidence>
<organism evidence="3 4">
    <name type="scientific">Streptomyces jeddahensis</name>
    <dbReference type="NCBI Taxonomy" id="1716141"/>
    <lineage>
        <taxon>Bacteria</taxon>
        <taxon>Bacillati</taxon>
        <taxon>Actinomycetota</taxon>
        <taxon>Actinomycetes</taxon>
        <taxon>Kitasatosporales</taxon>
        <taxon>Streptomycetaceae</taxon>
        <taxon>Streptomyces</taxon>
    </lineage>
</organism>
<protein>
    <submittedName>
        <fullName evidence="3">Uncharacterized protein</fullName>
    </submittedName>
</protein>
<gene>
    <name evidence="3" type="ORF">STSP_37140</name>
</gene>
<dbReference type="RefSeq" id="WP_067278933.1">
    <property type="nucleotide sequence ID" value="NZ_LOHS01000084.1"/>
</dbReference>
<proteinExistence type="predicted"/>
<dbReference type="OrthoDB" id="3874005at2"/>
<dbReference type="PATRIC" id="fig|1716141.3.peg.3902"/>
<feature type="transmembrane region" description="Helical" evidence="2">
    <location>
        <begin position="16"/>
        <end position="37"/>
    </location>
</feature>
<reference evidence="3 4" key="1">
    <citation type="submission" date="2015-12" db="EMBL/GenBank/DDBJ databases">
        <title>Genome sequence of Streptomyces sp. G25.</title>
        <authorList>
            <person name="Poehlein A."/>
            <person name="Roettig A."/>
            <person name="Hiessl S."/>
            <person name="Hauschild P."/>
            <person name="Schauer J."/>
            <person name="Madkour M.H."/>
            <person name="Al-Ansari A.M."/>
            <person name="Almakishah N.H."/>
            <person name="Steinbuechel A."/>
            <person name="Daniel R."/>
        </authorList>
    </citation>
    <scope>NUCLEOTIDE SEQUENCE [LARGE SCALE GENOMIC DNA]</scope>
    <source>
        <strain evidence="4">G25(2015)</strain>
    </source>
</reference>
<keyword evidence="2" id="KW-0472">Membrane</keyword>
<dbReference type="EMBL" id="LOHS01000084">
    <property type="protein sequence ID" value="OAH13067.1"/>
    <property type="molecule type" value="Genomic_DNA"/>
</dbReference>
<keyword evidence="2" id="KW-0812">Transmembrane</keyword>
<dbReference type="Proteomes" id="UP000077381">
    <property type="component" value="Unassembled WGS sequence"/>
</dbReference>
<sequence>MNATDRRTEPWRDGDALTVCATTLIGLAVIAGAWFGVSGTVSATRQAAWLNAGAAGFAIEAGGLCLWLLRLRRAVGERRVALISLAPQEDAQEPMRTARPPRCTRPTDTTVPLPLVRAAGMTRVHHPDCPLVAGKDVTPAGLDDGEPCGVCAA</sequence>
<evidence type="ECO:0000313" key="3">
    <source>
        <dbReference type="EMBL" id="OAH13067.1"/>
    </source>
</evidence>
<feature type="compositionally biased region" description="Low complexity" evidence="1">
    <location>
        <begin position="94"/>
        <end position="110"/>
    </location>
</feature>
<feature type="transmembrane region" description="Helical" evidence="2">
    <location>
        <begin position="49"/>
        <end position="69"/>
    </location>
</feature>
<keyword evidence="4" id="KW-1185">Reference proteome</keyword>
<feature type="region of interest" description="Disordered" evidence="1">
    <location>
        <begin position="91"/>
        <end position="110"/>
    </location>
</feature>
<name>A0A177HRJ8_9ACTN</name>
<keyword evidence="2" id="KW-1133">Transmembrane helix</keyword>
<evidence type="ECO:0000256" key="2">
    <source>
        <dbReference type="SAM" id="Phobius"/>
    </source>
</evidence>
<dbReference type="STRING" id="1716141.STSP_37140"/>
<comment type="caution">
    <text evidence="3">The sequence shown here is derived from an EMBL/GenBank/DDBJ whole genome shotgun (WGS) entry which is preliminary data.</text>
</comment>
<accession>A0A177HRJ8</accession>
<dbReference type="AlphaFoldDB" id="A0A177HRJ8"/>
<evidence type="ECO:0000256" key="1">
    <source>
        <dbReference type="SAM" id="MobiDB-lite"/>
    </source>
</evidence>